<reference evidence="6" key="2">
    <citation type="journal article" date="2023" name="Int. J. Mol. Sci.">
        <title>De Novo Assembly and Annotation of 11 Diverse Shrub Willow (Salix) Genomes Reveals Novel Gene Organization in Sex-Linked Regions.</title>
        <authorList>
            <person name="Hyden B."/>
            <person name="Feng K."/>
            <person name="Yates T.B."/>
            <person name="Jawdy S."/>
            <person name="Cereghino C."/>
            <person name="Smart L.B."/>
            <person name="Muchero W."/>
        </authorList>
    </citation>
    <scope>NUCLEOTIDE SEQUENCE [LARGE SCALE GENOMIC DNA]</scope>
    <source>
        <tissue evidence="6">Shoot tip</tissue>
    </source>
</reference>
<dbReference type="GO" id="GO:0070181">
    <property type="term" value="F:small ribosomal subunit rRNA binding"/>
    <property type="evidence" value="ECO:0007669"/>
    <property type="project" value="TreeGrafter"/>
</dbReference>
<organism evidence="6 7">
    <name type="scientific">Salix viminalis</name>
    <name type="common">Common osier</name>
    <name type="synonym">Basket willow</name>
    <dbReference type="NCBI Taxonomy" id="40686"/>
    <lineage>
        <taxon>Eukaryota</taxon>
        <taxon>Viridiplantae</taxon>
        <taxon>Streptophyta</taxon>
        <taxon>Embryophyta</taxon>
        <taxon>Tracheophyta</taxon>
        <taxon>Spermatophyta</taxon>
        <taxon>Magnoliopsida</taxon>
        <taxon>eudicotyledons</taxon>
        <taxon>Gunneridae</taxon>
        <taxon>Pentapetalae</taxon>
        <taxon>rosids</taxon>
        <taxon>fabids</taxon>
        <taxon>Malpighiales</taxon>
        <taxon>Salicaceae</taxon>
        <taxon>Saliceae</taxon>
        <taxon>Salix</taxon>
    </lineage>
</organism>
<reference evidence="6" key="1">
    <citation type="submission" date="2022-11" db="EMBL/GenBank/DDBJ databases">
        <authorList>
            <person name="Hyden B.L."/>
            <person name="Feng K."/>
            <person name="Yates T."/>
            <person name="Jawdy S."/>
            <person name="Smart L.B."/>
            <person name="Muchero W."/>
        </authorList>
    </citation>
    <scope>NUCLEOTIDE SEQUENCE</scope>
    <source>
        <tissue evidence="6">Shoot tip</tissue>
    </source>
</reference>
<feature type="compositionally biased region" description="Basic and acidic residues" evidence="4">
    <location>
        <begin position="1"/>
        <end position="11"/>
    </location>
</feature>
<accession>A0A9Q0NUT1</accession>
<name>A0A9Q0NUT1_SALVM</name>
<dbReference type="GO" id="GO:0005730">
    <property type="term" value="C:nucleolus"/>
    <property type="evidence" value="ECO:0007669"/>
    <property type="project" value="TreeGrafter"/>
</dbReference>
<evidence type="ECO:0000256" key="1">
    <source>
        <dbReference type="ARBA" id="ARBA00008434"/>
    </source>
</evidence>
<dbReference type="GO" id="GO:0003735">
    <property type="term" value="F:structural constituent of ribosome"/>
    <property type="evidence" value="ECO:0007669"/>
    <property type="project" value="InterPro"/>
</dbReference>
<protein>
    <submittedName>
        <fullName evidence="6">RIBOSOMAL PROTEIN S15P/S13E</fullName>
    </submittedName>
</protein>
<dbReference type="AlphaFoldDB" id="A0A9Q0NUT1"/>
<feature type="region of interest" description="Disordered" evidence="4">
    <location>
        <begin position="1"/>
        <end position="30"/>
    </location>
</feature>
<evidence type="ECO:0000256" key="4">
    <source>
        <dbReference type="SAM" id="MobiDB-lite"/>
    </source>
</evidence>
<dbReference type="InterPro" id="IPR023029">
    <property type="entry name" value="Ribosomal_uS15_arc_euk"/>
</dbReference>
<keyword evidence="7" id="KW-1185">Reference proteome</keyword>
<keyword evidence="3" id="KW-0687">Ribonucleoprotein</keyword>
<dbReference type="GO" id="GO:0022627">
    <property type="term" value="C:cytosolic small ribosomal subunit"/>
    <property type="evidence" value="ECO:0007669"/>
    <property type="project" value="TreeGrafter"/>
</dbReference>
<dbReference type="EMBL" id="JAPFFL010000015">
    <property type="protein sequence ID" value="KAJ6676229.1"/>
    <property type="molecule type" value="Genomic_DNA"/>
</dbReference>
<dbReference type="GO" id="GO:0006412">
    <property type="term" value="P:translation"/>
    <property type="evidence" value="ECO:0007669"/>
    <property type="project" value="InterPro"/>
</dbReference>
<comment type="caution">
    <text evidence="6">The sequence shown here is derived from an EMBL/GenBank/DDBJ whole genome shotgun (WGS) entry which is preliminary data.</text>
</comment>
<feature type="non-terminal residue" evidence="6">
    <location>
        <position position="1"/>
    </location>
</feature>
<evidence type="ECO:0000256" key="3">
    <source>
        <dbReference type="ARBA" id="ARBA00023274"/>
    </source>
</evidence>
<dbReference type="SMART" id="SM01386">
    <property type="entry name" value="Ribosomal_S13_N"/>
    <property type="match status" value="1"/>
</dbReference>
<feature type="domain" description="Small ribosomal subunit protein uS15 N-terminal" evidence="5">
    <location>
        <begin position="36"/>
        <end position="74"/>
    </location>
</feature>
<sequence length="82" mass="8763">ANPRNGNDKEALGFAASSRGGESHTHTGSGFITVTMGRMHSHGKGISASALPYKRTPPSWLKISAQDVSFKNPVLPFSLFSY</sequence>
<evidence type="ECO:0000313" key="6">
    <source>
        <dbReference type="EMBL" id="KAJ6676229.1"/>
    </source>
</evidence>
<keyword evidence="2 6" id="KW-0689">Ribosomal protein</keyword>
<proteinExistence type="inferred from homology"/>
<dbReference type="PANTHER" id="PTHR11885">
    <property type="entry name" value="RIBOSOMAL PROTEIN S15P/S13E"/>
    <property type="match status" value="1"/>
</dbReference>
<dbReference type="Proteomes" id="UP001151529">
    <property type="component" value="Chromosome 15Z"/>
</dbReference>
<gene>
    <name evidence="6" type="ORF">OIU85_009505</name>
</gene>
<evidence type="ECO:0000313" key="7">
    <source>
        <dbReference type="Proteomes" id="UP001151529"/>
    </source>
</evidence>
<comment type="similarity">
    <text evidence="1">Belongs to the universal ribosomal protein uS15 family.</text>
</comment>
<evidence type="ECO:0000259" key="5">
    <source>
        <dbReference type="SMART" id="SM01386"/>
    </source>
</evidence>
<dbReference type="InterPro" id="IPR012606">
    <property type="entry name" value="Ribosomal_uS15_N"/>
</dbReference>
<evidence type="ECO:0000256" key="2">
    <source>
        <dbReference type="ARBA" id="ARBA00022980"/>
    </source>
</evidence>
<dbReference type="PANTHER" id="PTHR11885:SF25">
    <property type="entry name" value="SMALL RIBOSOMAL SUBUNIT PROTEIN US15Y-RELATED"/>
    <property type="match status" value="1"/>
</dbReference>
<dbReference type="OrthoDB" id="623277at2759"/>
<dbReference type="Pfam" id="PF08069">
    <property type="entry name" value="Ribosomal_S13_N"/>
    <property type="match status" value="1"/>
</dbReference>